<evidence type="ECO:0000313" key="1">
    <source>
        <dbReference type="EMBL" id="AZI58531.1"/>
    </source>
</evidence>
<dbReference type="EMBL" id="CP034170">
    <property type="protein sequence ID" value="AZI58531.1"/>
    <property type="molecule type" value="Genomic_DNA"/>
</dbReference>
<organism evidence="1 2">
    <name type="scientific">Nakamurella antarctica</name>
    <dbReference type="NCBI Taxonomy" id="1902245"/>
    <lineage>
        <taxon>Bacteria</taxon>
        <taxon>Bacillati</taxon>
        <taxon>Actinomycetota</taxon>
        <taxon>Actinomycetes</taxon>
        <taxon>Nakamurellales</taxon>
        <taxon>Nakamurellaceae</taxon>
        <taxon>Nakamurella</taxon>
    </lineage>
</organism>
<dbReference type="AlphaFoldDB" id="A0A3G8ZY07"/>
<name>A0A3G8ZY07_9ACTN</name>
<keyword evidence="2" id="KW-1185">Reference proteome</keyword>
<evidence type="ECO:0000313" key="2">
    <source>
        <dbReference type="Proteomes" id="UP000268084"/>
    </source>
</evidence>
<reference evidence="1 2" key="1">
    <citation type="submission" date="2018-11" db="EMBL/GenBank/DDBJ databases">
        <authorList>
            <person name="Da X."/>
        </authorList>
    </citation>
    <scope>NUCLEOTIDE SEQUENCE [LARGE SCALE GENOMIC DNA]</scope>
    <source>
        <strain evidence="1 2">S14-144</strain>
    </source>
</reference>
<gene>
    <name evidence="1" type="ORF">EH165_10715</name>
</gene>
<dbReference type="Proteomes" id="UP000268084">
    <property type="component" value="Chromosome"/>
</dbReference>
<sequence>MIPADQAHVLGLQPGDHHLGVPAVHLREQSTVTAQVDQVGVESVHPRSGPGIGVCFVFAFPATGIVSPNTVTGGGASGGLSR</sequence>
<reference evidence="1 2" key="2">
    <citation type="submission" date="2018-12" db="EMBL/GenBank/DDBJ databases">
        <title>Nakamurella antarcticus sp. nov., isolated from Antarctica South Shetland Islands soil.</title>
        <authorList>
            <person name="Peng F."/>
        </authorList>
    </citation>
    <scope>NUCLEOTIDE SEQUENCE [LARGE SCALE GENOMIC DNA]</scope>
    <source>
        <strain evidence="1 2">S14-144</strain>
    </source>
</reference>
<protein>
    <submittedName>
        <fullName evidence="1">Uncharacterized protein</fullName>
    </submittedName>
</protein>
<dbReference type="KEGG" id="nak:EH165_10715"/>
<proteinExistence type="predicted"/>
<accession>A0A3G8ZY07</accession>
<dbReference type="RefSeq" id="WP_124799440.1">
    <property type="nucleotide sequence ID" value="NZ_CP034170.1"/>
</dbReference>